<gene>
    <name evidence="1" type="ORF">GNT65_05600</name>
</gene>
<evidence type="ECO:0000313" key="2">
    <source>
        <dbReference type="Proteomes" id="UP000474778"/>
    </source>
</evidence>
<comment type="caution">
    <text evidence="1">The sequence shown here is derived from an EMBL/GenBank/DDBJ whole genome shotgun (WGS) entry which is preliminary data.</text>
</comment>
<protein>
    <submittedName>
        <fullName evidence="1">Cytoplasmic protein</fullName>
    </submittedName>
</protein>
<sequence>MTAISHVYNYTVRCPHIKDPAHPTTWQNHIEFNQSCEIGLNRITKWHDRSGHRIFEHDGFIVREADGESAYFSMQSDRLKNDGHVLVTFKIFMDDTTKDSSVQEIMAHLIKDYHQRLSKLDSAA</sequence>
<dbReference type="RefSeq" id="WP_160794207.1">
    <property type="nucleotide sequence ID" value="NZ_WRPA01000003.1"/>
</dbReference>
<organism evidence="1 2">
    <name type="scientific">Shewanella insulae</name>
    <dbReference type="NCBI Taxonomy" id="2681496"/>
    <lineage>
        <taxon>Bacteria</taxon>
        <taxon>Pseudomonadati</taxon>
        <taxon>Pseudomonadota</taxon>
        <taxon>Gammaproteobacteria</taxon>
        <taxon>Alteromonadales</taxon>
        <taxon>Shewanellaceae</taxon>
        <taxon>Shewanella</taxon>
    </lineage>
</organism>
<dbReference type="AlphaFoldDB" id="A0A6L7HUY5"/>
<name>A0A6L7HUY5_9GAMM</name>
<dbReference type="EMBL" id="WRPA01000003">
    <property type="protein sequence ID" value="MXR68149.1"/>
    <property type="molecule type" value="Genomic_DNA"/>
</dbReference>
<proteinExistence type="predicted"/>
<keyword evidence="2" id="KW-1185">Reference proteome</keyword>
<accession>A0A6L7HUY5</accession>
<dbReference type="Proteomes" id="UP000474778">
    <property type="component" value="Unassembled WGS sequence"/>
</dbReference>
<reference evidence="1 2" key="1">
    <citation type="submission" date="2019-12" db="EMBL/GenBank/DDBJ databases">
        <title>Shewanella insulae sp. nov., isolated from a tidal flat.</title>
        <authorList>
            <person name="Yoon J.-H."/>
        </authorList>
    </citation>
    <scope>NUCLEOTIDE SEQUENCE [LARGE SCALE GENOMIC DNA]</scope>
    <source>
        <strain evidence="1 2">JBTF-M18</strain>
    </source>
</reference>
<evidence type="ECO:0000313" key="1">
    <source>
        <dbReference type="EMBL" id="MXR68149.1"/>
    </source>
</evidence>